<evidence type="ECO:0000313" key="10">
    <source>
        <dbReference type="EMBL" id="MBM7473291.1"/>
    </source>
</evidence>
<dbReference type="EMBL" id="JAFBBU010000001">
    <property type="protein sequence ID" value="MBM7473291.1"/>
    <property type="molecule type" value="Genomic_DNA"/>
</dbReference>
<name>A0ABS2L868_9MICO</name>
<dbReference type="Proteomes" id="UP000776164">
    <property type="component" value="Unassembled WGS sequence"/>
</dbReference>
<evidence type="ECO:0000256" key="2">
    <source>
        <dbReference type="ARBA" id="ARBA00022475"/>
    </source>
</evidence>
<keyword evidence="6 9" id="KW-1133">Transmembrane helix</keyword>
<feature type="transmembrane region" description="Helical" evidence="9">
    <location>
        <begin position="318"/>
        <end position="339"/>
    </location>
</feature>
<dbReference type="PANTHER" id="PTHR33908">
    <property type="entry name" value="MANNOSYLTRANSFERASE YKCB-RELATED"/>
    <property type="match status" value="1"/>
</dbReference>
<feature type="transmembrane region" description="Helical" evidence="9">
    <location>
        <begin position="368"/>
        <end position="389"/>
    </location>
</feature>
<feature type="transmembrane region" description="Helical" evidence="9">
    <location>
        <begin position="169"/>
        <end position="189"/>
    </location>
</feature>
<feature type="transmembrane region" description="Helical" evidence="9">
    <location>
        <begin position="345"/>
        <end position="363"/>
    </location>
</feature>
<evidence type="ECO:0000313" key="11">
    <source>
        <dbReference type="Proteomes" id="UP000776164"/>
    </source>
</evidence>
<sequence length="514" mass="55728">MAETAPREAESDERTAGGATPGGLQPATAPRSRLYRLDARLTTIVFYVLLAAGLAFRIYLFYTPAFIVDSDNAVVYLQAKHISEGEFSWFFWGQSYGGTLLQFVAGAAILVFGAHIQVLSIVSTLFFVVAVFLVRYIGTRAFDRLTGTVAAILFWFSGYYTLKISISESGFYGPSLVLGLATVAVALRTGVRRTYLQWAVVGLLAGLAFWQSPMGAMLAAPALVILIIRQRSWRHLLVGGAAVVIGALPWIIQFATTLSAVKPKGRPNPRSLVTFFTELMPTIVSADRGLTKLMVAATCLGLLALVTYLAIRRRNAWLACLVAGSVLVVVVVTVGAGVVLSRDDVRYAVFVLPTLTIALAWIVTRVRFLGIAAMILAALLTFGQVRQLFGDLGVNTSSQYIVGDIRGLGDYLEQENITHAFGDYWVSYSVSAETDERAQVAALSGELRYEPYADAAAAQDPVVVIVLQGNDNDRMLQADPIATAPGTTRTEVAGYAIYRFAQPVNVFDFSWALF</sequence>
<evidence type="ECO:0000256" key="1">
    <source>
        <dbReference type="ARBA" id="ARBA00004651"/>
    </source>
</evidence>
<organism evidence="10 11">
    <name type="scientific">Subtercola frigoramans</name>
    <dbReference type="NCBI Taxonomy" id="120298"/>
    <lineage>
        <taxon>Bacteria</taxon>
        <taxon>Bacillati</taxon>
        <taxon>Actinomycetota</taxon>
        <taxon>Actinomycetes</taxon>
        <taxon>Micrococcales</taxon>
        <taxon>Microbacteriaceae</taxon>
        <taxon>Subtercola</taxon>
    </lineage>
</organism>
<keyword evidence="5 9" id="KW-0812">Transmembrane</keyword>
<accession>A0ABS2L868</accession>
<evidence type="ECO:0000256" key="8">
    <source>
        <dbReference type="SAM" id="MobiDB-lite"/>
    </source>
</evidence>
<feature type="transmembrane region" description="Helical" evidence="9">
    <location>
        <begin position="41"/>
        <end position="62"/>
    </location>
</feature>
<feature type="transmembrane region" description="Helical" evidence="9">
    <location>
        <begin position="195"/>
        <end position="228"/>
    </location>
</feature>
<dbReference type="PANTHER" id="PTHR33908:SF11">
    <property type="entry name" value="MEMBRANE PROTEIN"/>
    <property type="match status" value="1"/>
</dbReference>
<keyword evidence="11" id="KW-1185">Reference proteome</keyword>
<evidence type="ECO:0000256" key="3">
    <source>
        <dbReference type="ARBA" id="ARBA00022676"/>
    </source>
</evidence>
<feature type="transmembrane region" description="Helical" evidence="9">
    <location>
        <begin position="235"/>
        <end position="255"/>
    </location>
</feature>
<evidence type="ECO:0000256" key="7">
    <source>
        <dbReference type="ARBA" id="ARBA00023136"/>
    </source>
</evidence>
<dbReference type="InterPro" id="IPR050297">
    <property type="entry name" value="LipidA_mod_glycosyltrf_83"/>
</dbReference>
<evidence type="ECO:0000256" key="4">
    <source>
        <dbReference type="ARBA" id="ARBA00022679"/>
    </source>
</evidence>
<feature type="compositionally biased region" description="Basic and acidic residues" evidence="8">
    <location>
        <begin position="1"/>
        <end position="15"/>
    </location>
</feature>
<feature type="region of interest" description="Disordered" evidence="8">
    <location>
        <begin position="1"/>
        <end position="27"/>
    </location>
</feature>
<feature type="transmembrane region" description="Helical" evidence="9">
    <location>
        <begin position="89"/>
        <end position="111"/>
    </location>
</feature>
<evidence type="ECO:0000256" key="6">
    <source>
        <dbReference type="ARBA" id="ARBA00022989"/>
    </source>
</evidence>
<dbReference type="RefSeq" id="WP_205110618.1">
    <property type="nucleotide sequence ID" value="NZ_BAAAHT010000014.1"/>
</dbReference>
<comment type="subcellular location">
    <subcellularLocation>
        <location evidence="1">Cell membrane</location>
        <topology evidence="1">Multi-pass membrane protein</topology>
    </subcellularLocation>
</comment>
<feature type="transmembrane region" description="Helical" evidence="9">
    <location>
        <begin position="293"/>
        <end position="311"/>
    </location>
</feature>
<reference evidence="10 11" key="1">
    <citation type="submission" date="2021-01" db="EMBL/GenBank/DDBJ databases">
        <title>Sequencing the genomes of 1000 actinobacteria strains.</title>
        <authorList>
            <person name="Klenk H.-P."/>
        </authorList>
    </citation>
    <scope>NUCLEOTIDE SEQUENCE [LARGE SCALE GENOMIC DNA]</scope>
    <source>
        <strain evidence="10 11">DSM 13057</strain>
    </source>
</reference>
<feature type="transmembrane region" description="Helical" evidence="9">
    <location>
        <begin position="118"/>
        <end position="138"/>
    </location>
</feature>
<evidence type="ECO:0000256" key="5">
    <source>
        <dbReference type="ARBA" id="ARBA00022692"/>
    </source>
</evidence>
<keyword evidence="7 9" id="KW-0472">Membrane</keyword>
<feature type="transmembrane region" description="Helical" evidence="9">
    <location>
        <begin position="144"/>
        <end position="162"/>
    </location>
</feature>
<keyword evidence="2" id="KW-1003">Cell membrane</keyword>
<keyword evidence="4" id="KW-0808">Transferase</keyword>
<gene>
    <name evidence="10" type="ORF">JOE66_002925</name>
</gene>
<proteinExistence type="predicted"/>
<keyword evidence="3" id="KW-0328">Glycosyltransferase</keyword>
<comment type="caution">
    <text evidence="10">The sequence shown here is derived from an EMBL/GenBank/DDBJ whole genome shotgun (WGS) entry which is preliminary data.</text>
</comment>
<evidence type="ECO:0000256" key="9">
    <source>
        <dbReference type="SAM" id="Phobius"/>
    </source>
</evidence>
<protein>
    <submittedName>
        <fullName evidence="10">MFS family permease</fullName>
    </submittedName>
</protein>